<evidence type="ECO:0000256" key="1">
    <source>
        <dbReference type="SAM" id="MobiDB-lite"/>
    </source>
</evidence>
<reference evidence="4" key="2">
    <citation type="submission" date="2023-01" db="EMBL/GenBank/DDBJ databases">
        <authorList>
            <person name="Sun Q."/>
            <person name="Evtushenko L."/>
        </authorList>
    </citation>
    <scope>NUCLEOTIDE SEQUENCE</scope>
    <source>
        <strain evidence="4">VKM B-2555</strain>
    </source>
</reference>
<dbReference type="InterPro" id="IPR012337">
    <property type="entry name" value="RNaseH-like_sf"/>
</dbReference>
<dbReference type="PROSITE" id="PS50994">
    <property type="entry name" value="INTEGRASE"/>
    <property type="match status" value="1"/>
</dbReference>
<reference evidence="4" key="1">
    <citation type="journal article" date="2014" name="Int. J. Syst. Evol. Microbiol.">
        <title>Complete genome sequence of Corynebacterium casei LMG S-19264T (=DSM 44701T), isolated from a smear-ripened cheese.</title>
        <authorList>
            <consortium name="US DOE Joint Genome Institute (JGI-PGF)"/>
            <person name="Walter F."/>
            <person name="Albersmeier A."/>
            <person name="Kalinowski J."/>
            <person name="Ruckert C."/>
        </authorList>
    </citation>
    <scope>NUCLEOTIDE SEQUENCE</scope>
    <source>
        <strain evidence="4">VKM B-2555</strain>
    </source>
</reference>
<organism evidence="4 5">
    <name type="scientific">Methylopila jiangsuensis</name>
    <dbReference type="NCBI Taxonomy" id="586230"/>
    <lineage>
        <taxon>Bacteria</taxon>
        <taxon>Pseudomonadati</taxon>
        <taxon>Pseudomonadota</taxon>
        <taxon>Alphaproteobacteria</taxon>
        <taxon>Hyphomicrobiales</taxon>
        <taxon>Methylopilaceae</taxon>
        <taxon>Methylopila</taxon>
    </lineage>
</organism>
<dbReference type="Pfam" id="PF00665">
    <property type="entry name" value="rve"/>
    <property type="match status" value="1"/>
</dbReference>
<dbReference type="GO" id="GO:0003676">
    <property type="term" value="F:nucleic acid binding"/>
    <property type="evidence" value="ECO:0007669"/>
    <property type="project" value="InterPro"/>
</dbReference>
<dbReference type="InterPro" id="IPR050900">
    <property type="entry name" value="Transposase_IS3/IS150/IS904"/>
</dbReference>
<dbReference type="EMBL" id="BSFK01000016">
    <property type="protein sequence ID" value="GLK77720.1"/>
    <property type="molecule type" value="Genomic_DNA"/>
</dbReference>
<dbReference type="PANTHER" id="PTHR46889">
    <property type="entry name" value="TRANSPOSASE INSF FOR INSERTION SEQUENCE IS3B-RELATED"/>
    <property type="match status" value="1"/>
</dbReference>
<dbReference type="InterPro" id="IPR025948">
    <property type="entry name" value="HTH-like_dom"/>
</dbReference>
<feature type="region of interest" description="Disordered" evidence="1">
    <location>
        <begin position="133"/>
        <end position="187"/>
    </location>
</feature>
<feature type="domain" description="Integrase catalytic" evidence="3">
    <location>
        <begin position="94"/>
        <end position="132"/>
    </location>
</feature>
<dbReference type="SUPFAM" id="SSF53098">
    <property type="entry name" value="Ribonuclease H-like"/>
    <property type="match status" value="1"/>
</dbReference>
<evidence type="ECO:0000259" key="3">
    <source>
        <dbReference type="PROSITE" id="PS50994"/>
    </source>
</evidence>
<protein>
    <recommendedName>
        <fullName evidence="3">Integrase catalytic domain-containing protein</fullName>
    </recommendedName>
</protein>
<accession>A0A9W6JKX7</accession>
<dbReference type="GO" id="GO:0015074">
    <property type="term" value="P:DNA integration"/>
    <property type="evidence" value="ECO:0007669"/>
    <property type="project" value="InterPro"/>
</dbReference>
<sequence length="187" mass="20705">MGLARLTYYDKPATSIDDTALVETMAAVSDSFEAYGYRRMQASLRHRGFVVNHKKIRRLMREHGLQPRRRRRYVATTDGDHELPIFPNLAKDIVPDAPNQLWVADITYVAITAGFVYVAVILDAWSRKVVGYAQERGPGPTPRCARCGGRRSASAAGSTASATSRTRLQPHRADERQPASGPSARPP</sequence>
<comment type="caution">
    <text evidence="4">The sequence shown here is derived from an EMBL/GenBank/DDBJ whole genome shotgun (WGS) entry which is preliminary data.</text>
</comment>
<name>A0A9W6JKX7_9HYPH</name>
<keyword evidence="2" id="KW-0472">Membrane</keyword>
<dbReference type="Pfam" id="PF13276">
    <property type="entry name" value="HTH_21"/>
    <property type="match status" value="1"/>
</dbReference>
<gene>
    <name evidence="4" type="ORF">GCM10008171_29740</name>
</gene>
<keyword evidence="5" id="KW-1185">Reference proteome</keyword>
<keyword evidence="2" id="KW-1133">Transmembrane helix</keyword>
<dbReference type="InterPro" id="IPR001584">
    <property type="entry name" value="Integrase_cat-core"/>
</dbReference>
<feature type="compositionally biased region" description="Low complexity" evidence="1">
    <location>
        <begin position="143"/>
        <end position="167"/>
    </location>
</feature>
<dbReference type="Gene3D" id="3.30.420.10">
    <property type="entry name" value="Ribonuclease H-like superfamily/Ribonuclease H"/>
    <property type="match status" value="1"/>
</dbReference>
<evidence type="ECO:0000313" key="4">
    <source>
        <dbReference type="EMBL" id="GLK77720.1"/>
    </source>
</evidence>
<dbReference type="InterPro" id="IPR036397">
    <property type="entry name" value="RNaseH_sf"/>
</dbReference>
<dbReference type="Proteomes" id="UP001143364">
    <property type="component" value="Unassembled WGS sequence"/>
</dbReference>
<keyword evidence="2" id="KW-0812">Transmembrane</keyword>
<proteinExistence type="predicted"/>
<evidence type="ECO:0000256" key="2">
    <source>
        <dbReference type="SAM" id="Phobius"/>
    </source>
</evidence>
<evidence type="ECO:0000313" key="5">
    <source>
        <dbReference type="Proteomes" id="UP001143364"/>
    </source>
</evidence>
<dbReference type="AlphaFoldDB" id="A0A9W6JKX7"/>
<feature type="transmembrane region" description="Helical" evidence="2">
    <location>
        <begin position="106"/>
        <end position="126"/>
    </location>
</feature>
<dbReference type="RefSeq" id="WP_271205557.1">
    <property type="nucleotide sequence ID" value="NZ_BSFK01000016.1"/>
</dbReference>